<dbReference type="SUPFAM" id="SSF143422">
    <property type="entry name" value="Transposase IS200-like"/>
    <property type="match status" value="1"/>
</dbReference>
<keyword evidence="3" id="KW-1185">Reference proteome</keyword>
<dbReference type="Proteomes" id="UP000319825">
    <property type="component" value="Unassembled WGS sequence"/>
</dbReference>
<dbReference type="PANTHER" id="PTHR33360">
    <property type="entry name" value="TRANSPOSASE FOR INSERTION SEQUENCE ELEMENT IS200"/>
    <property type="match status" value="1"/>
</dbReference>
<feature type="domain" description="Transposase IS200-like" evidence="1">
    <location>
        <begin position="35"/>
        <end position="152"/>
    </location>
</feature>
<organism evidence="2 3">
    <name type="scientific">Micromonospora olivasterospora</name>
    <dbReference type="NCBI Taxonomy" id="1880"/>
    <lineage>
        <taxon>Bacteria</taxon>
        <taxon>Bacillati</taxon>
        <taxon>Actinomycetota</taxon>
        <taxon>Actinomycetes</taxon>
        <taxon>Micromonosporales</taxon>
        <taxon>Micromonosporaceae</taxon>
        <taxon>Micromonospora</taxon>
    </lineage>
</organism>
<comment type="caution">
    <text evidence="2">The sequence shown here is derived from an EMBL/GenBank/DDBJ whole genome shotgun (WGS) entry which is preliminary data.</text>
</comment>
<name>A0A562I295_MICOL</name>
<evidence type="ECO:0000313" key="3">
    <source>
        <dbReference type="Proteomes" id="UP000319825"/>
    </source>
</evidence>
<dbReference type="InterPro" id="IPR036515">
    <property type="entry name" value="Transposase_17_sf"/>
</dbReference>
<proteinExistence type="predicted"/>
<evidence type="ECO:0000259" key="1">
    <source>
        <dbReference type="SMART" id="SM01321"/>
    </source>
</evidence>
<protein>
    <submittedName>
        <fullName evidence="2">Putative transposase</fullName>
    </submittedName>
</protein>
<dbReference type="NCBIfam" id="NF033573">
    <property type="entry name" value="transpos_IS200"/>
    <property type="match status" value="1"/>
</dbReference>
<dbReference type="GO" id="GO:0006313">
    <property type="term" value="P:DNA transposition"/>
    <property type="evidence" value="ECO:0007669"/>
    <property type="project" value="InterPro"/>
</dbReference>
<dbReference type="Pfam" id="PF01797">
    <property type="entry name" value="Y1_Tnp"/>
    <property type="match status" value="1"/>
</dbReference>
<sequence length="163" mass="18954">MFRRRVNRCPDAALLVVCHAYTRFVVEYQTNRGAVYSLGYHVVWCPKYRRPVLVGPVAERLRDLIGQKCDEHGWSIVALEVMPDHVHLFVRADPNASPSYIANQFKGFTSRVLRDEFSHLRSRLPTLWSRSYFVSSVGNVSAVTIQKYIETQWERPWRKRGAS</sequence>
<dbReference type="PANTHER" id="PTHR33360:SF2">
    <property type="entry name" value="TRANSPOSASE FOR INSERTION SEQUENCE ELEMENT IS200"/>
    <property type="match status" value="1"/>
</dbReference>
<dbReference type="GO" id="GO:0004803">
    <property type="term" value="F:transposase activity"/>
    <property type="evidence" value="ECO:0007669"/>
    <property type="project" value="InterPro"/>
</dbReference>
<gene>
    <name evidence="2" type="ORF">JD77_00096</name>
</gene>
<dbReference type="AlphaFoldDB" id="A0A562I295"/>
<dbReference type="EMBL" id="VLKE01000001">
    <property type="protein sequence ID" value="TWH65161.1"/>
    <property type="molecule type" value="Genomic_DNA"/>
</dbReference>
<accession>A0A562I295</accession>
<dbReference type="GO" id="GO:0003677">
    <property type="term" value="F:DNA binding"/>
    <property type="evidence" value="ECO:0007669"/>
    <property type="project" value="InterPro"/>
</dbReference>
<evidence type="ECO:0000313" key="2">
    <source>
        <dbReference type="EMBL" id="TWH65161.1"/>
    </source>
</evidence>
<dbReference type="SMART" id="SM01321">
    <property type="entry name" value="Y1_Tnp"/>
    <property type="match status" value="1"/>
</dbReference>
<reference evidence="2 3" key="1">
    <citation type="submission" date="2019-07" db="EMBL/GenBank/DDBJ databases">
        <title>R&amp;d 2014.</title>
        <authorList>
            <person name="Klenk H.-P."/>
        </authorList>
    </citation>
    <scope>NUCLEOTIDE SEQUENCE [LARGE SCALE GENOMIC DNA]</scope>
    <source>
        <strain evidence="2 3">DSM 43868</strain>
    </source>
</reference>
<dbReference type="Gene3D" id="3.30.70.1290">
    <property type="entry name" value="Transposase IS200-like"/>
    <property type="match status" value="1"/>
</dbReference>
<dbReference type="InterPro" id="IPR002686">
    <property type="entry name" value="Transposase_17"/>
</dbReference>